<dbReference type="KEGG" id="rfo:REIFOR_02519"/>
<evidence type="ECO:0000313" key="1">
    <source>
        <dbReference type="EMBL" id="ATX77644.1"/>
    </source>
</evidence>
<accession>A0A2K8KX60</accession>
<gene>
    <name evidence="1" type="ORF">REIFOR_02519</name>
</gene>
<name>A0A2K8KX60_9GAMM</name>
<organism evidence="1 2">
    <name type="scientific">Reinekea forsetii</name>
    <dbReference type="NCBI Taxonomy" id="1336806"/>
    <lineage>
        <taxon>Bacteria</taxon>
        <taxon>Pseudomonadati</taxon>
        <taxon>Pseudomonadota</taxon>
        <taxon>Gammaproteobacteria</taxon>
        <taxon>Oceanospirillales</taxon>
        <taxon>Saccharospirillaceae</taxon>
        <taxon>Reinekea</taxon>
    </lineage>
</organism>
<dbReference type="Proteomes" id="UP000229757">
    <property type="component" value="Chromosome"/>
</dbReference>
<reference evidence="1 2" key="1">
    <citation type="journal article" date="2017" name="Environ. Microbiol.">
        <title>Genomic and physiological analyses of 'Reinekea forsetii' reveal a versatile opportunistic lifestyle during spring algae blooms.</title>
        <authorList>
            <person name="Avci B."/>
            <person name="Hahnke R.L."/>
            <person name="Chafee M."/>
            <person name="Fischer T."/>
            <person name="Gruber-Vodicka H."/>
            <person name="Tegetmeyer H.E."/>
            <person name="Harder J."/>
            <person name="Fuchs B.M."/>
            <person name="Amann R.I."/>
            <person name="Teeling H."/>
        </authorList>
    </citation>
    <scope>NUCLEOTIDE SEQUENCE [LARGE SCALE GENOMIC DNA]</scope>
    <source>
        <strain evidence="1 2">Hel1_31_D35</strain>
    </source>
</reference>
<proteinExistence type="predicted"/>
<evidence type="ECO:0000313" key="2">
    <source>
        <dbReference type="Proteomes" id="UP000229757"/>
    </source>
</evidence>
<dbReference type="EMBL" id="CP011797">
    <property type="protein sequence ID" value="ATX77644.1"/>
    <property type="molecule type" value="Genomic_DNA"/>
</dbReference>
<protein>
    <submittedName>
        <fullName evidence="1">Uncharacterized protein</fullName>
    </submittedName>
</protein>
<keyword evidence="2" id="KW-1185">Reference proteome</keyword>
<sequence length="52" mass="5826">MWRPEYRLLLPSNFHLANGNLPGRLVLVTLNGMVKRLSGLLSNACAQHLINL</sequence>
<dbReference type="AlphaFoldDB" id="A0A2K8KX60"/>